<comment type="subcellular location">
    <subcellularLocation>
        <location evidence="1">Nucleus</location>
    </subcellularLocation>
</comment>
<reference evidence="16" key="2">
    <citation type="submission" date="2025-08" db="UniProtKB">
        <authorList>
            <consortium name="Ensembl"/>
        </authorList>
    </citation>
    <scope>IDENTIFICATION</scope>
</reference>
<reference evidence="16" key="1">
    <citation type="submission" date="2019-06" db="EMBL/GenBank/DDBJ databases">
        <authorList>
            <consortium name="Wellcome Sanger Institute Data Sharing"/>
        </authorList>
    </citation>
    <scope>NUCLEOTIDE SEQUENCE [LARGE SCALE GENOMIC DNA]</scope>
</reference>
<dbReference type="SUPFAM" id="SSF63748">
    <property type="entry name" value="Tudor/PWWP/MBT"/>
    <property type="match status" value="3"/>
</dbReference>
<sequence length="500" mass="56909">MYVFYVVWTWYGCYLGQVSLSQRVPTVKNGFKQGMKLEGIDPQHPSMYFVLTVAEVCGYRLRLHFDGYSDCHDFWVNANSADIHPAGWCESTAHKLHTPKGCKEEEFTWTNYLRMTKAQVAPKEVFASPGRVSVGMKLEAVDRMNPSLICVATVTDVVDDRFLVHFDNWDDTYDYWCDSSSPYIHPIGWCQERNLPLTPPQDYPDQSRFSWSRYLEETGAKAVAADAFKVRAPHSFQPQMKLEAVDKRSPGLIRVATVEEVETHRIKVHYDGWSHVYDEWMDSDHPDIHPAGWCEATGHPLKVPPRDTKTPHHPGQKCPTPGCDGSGHVTGRFTAHHRISGCPLAERNQGRLKADLSDSECKRNRFFGQRTKKTHYRGRYEMYMSSEGVYPSLFMSALSGQSDRTLSLCWEQHCKLLPGVQGIHASQVAAWSVEEVFRFVQNLIGCEEQARLFKEEMIDGEAFLLLTQTDIVKIMSIKLGPALKISNAILMFKSTDEGLK</sequence>
<evidence type="ECO:0000259" key="15">
    <source>
        <dbReference type="PROSITE" id="PS50105"/>
    </source>
</evidence>
<dbReference type="Pfam" id="PF02820">
    <property type="entry name" value="MBT"/>
    <property type="match status" value="3"/>
</dbReference>
<keyword evidence="6" id="KW-0862">Zinc</keyword>
<feature type="repeat" description="MBT" evidence="13">
    <location>
        <begin position="107"/>
        <end position="200"/>
    </location>
</feature>
<feature type="repeat" description="MBT" evidence="13">
    <location>
        <begin position="1"/>
        <end position="99"/>
    </location>
</feature>
<dbReference type="Pfam" id="PF01530">
    <property type="entry name" value="zf-C2HC"/>
    <property type="match status" value="1"/>
</dbReference>
<dbReference type="GO" id="GO:0008270">
    <property type="term" value="F:zinc ion binding"/>
    <property type="evidence" value="ECO:0007669"/>
    <property type="project" value="UniProtKB-KW"/>
</dbReference>
<dbReference type="Gene3D" id="4.10.320.30">
    <property type="match status" value="1"/>
</dbReference>
<dbReference type="Ensembl" id="ENSSORT00005027458.1">
    <property type="protein sequence ID" value="ENSSORP00005026676.1"/>
    <property type="gene ID" value="ENSSORG00005012780.1"/>
</dbReference>
<evidence type="ECO:0000256" key="10">
    <source>
        <dbReference type="ARBA" id="ARBA00023242"/>
    </source>
</evidence>
<keyword evidence="3" id="KW-0479">Metal-binding</keyword>
<evidence type="ECO:0000313" key="16">
    <source>
        <dbReference type="Ensembl" id="ENSSORP00005026676.1"/>
    </source>
</evidence>
<evidence type="ECO:0000256" key="9">
    <source>
        <dbReference type="ARBA" id="ARBA00023163"/>
    </source>
</evidence>
<dbReference type="Gene3D" id="1.10.150.50">
    <property type="entry name" value="Transcription Factor, Ets-1"/>
    <property type="match status" value="1"/>
</dbReference>
<feature type="repeat" description="MBT" evidence="13">
    <location>
        <begin position="209"/>
        <end position="304"/>
    </location>
</feature>
<dbReference type="PANTHER" id="PTHR12247">
    <property type="entry name" value="POLYCOMB GROUP PROTEIN"/>
    <property type="match status" value="1"/>
</dbReference>
<reference evidence="16" key="3">
    <citation type="submission" date="2025-09" db="UniProtKB">
        <authorList>
            <consortium name="Ensembl"/>
        </authorList>
    </citation>
    <scope>IDENTIFICATION</scope>
</reference>
<dbReference type="GO" id="GO:0045892">
    <property type="term" value="P:negative regulation of DNA-templated transcription"/>
    <property type="evidence" value="ECO:0007669"/>
    <property type="project" value="TreeGrafter"/>
</dbReference>
<keyword evidence="10" id="KW-0539">Nucleus</keyword>
<dbReference type="GO" id="GO:0042393">
    <property type="term" value="F:histone binding"/>
    <property type="evidence" value="ECO:0007669"/>
    <property type="project" value="TreeGrafter"/>
</dbReference>
<dbReference type="Proteomes" id="UP000472271">
    <property type="component" value="Chromosome 7"/>
</dbReference>
<dbReference type="GO" id="GO:0006325">
    <property type="term" value="P:chromatin organization"/>
    <property type="evidence" value="ECO:0007669"/>
    <property type="project" value="UniProtKB-KW"/>
</dbReference>
<dbReference type="InterPro" id="IPR047361">
    <property type="entry name" value="MBT_L3MBTL1_rpt1"/>
</dbReference>
<evidence type="ECO:0000256" key="3">
    <source>
        <dbReference type="ARBA" id="ARBA00022723"/>
    </source>
</evidence>
<dbReference type="InterPro" id="IPR002515">
    <property type="entry name" value="Znf_C2H2C"/>
</dbReference>
<accession>A0A673ABN4</accession>
<dbReference type="SMART" id="SM00454">
    <property type="entry name" value="SAM"/>
    <property type="match status" value="1"/>
</dbReference>
<dbReference type="InterPro" id="IPR036060">
    <property type="entry name" value="Znf_C2H2C_sf"/>
</dbReference>
<evidence type="ECO:0000256" key="6">
    <source>
        <dbReference type="ARBA" id="ARBA00022833"/>
    </source>
</evidence>
<evidence type="ECO:0000256" key="13">
    <source>
        <dbReference type="PROSITE-ProRule" id="PRU00459"/>
    </source>
</evidence>
<evidence type="ECO:0000256" key="14">
    <source>
        <dbReference type="PROSITE-ProRule" id="PRU01143"/>
    </source>
</evidence>
<dbReference type="SMART" id="SM00561">
    <property type="entry name" value="MBT"/>
    <property type="match status" value="3"/>
</dbReference>
<dbReference type="PANTHER" id="PTHR12247:SF69">
    <property type="entry name" value="LETHAL(3)MALIGNANT BRAIN TUMOR-LIKE PROTEIN 1"/>
    <property type="match status" value="1"/>
</dbReference>
<dbReference type="GO" id="GO:0003682">
    <property type="term" value="F:chromatin binding"/>
    <property type="evidence" value="ECO:0007669"/>
    <property type="project" value="TreeGrafter"/>
</dbReference>
<dbReference type="AlphaFoldDB" id="A0A673ABN4"/>
<evidence type="ECO:0000256" key="1">
    <source>
        <dbReference type="ARBA" id="ARBA00004123"/>
    </source>
</evidence>
<name>A0A673ABN4_9TELE</name>
<evidence type="ECO:0000256" key="4">
    <source>
        <dbReference type="ARBA" id="ARBA00022737"/>
    </source>
</evidence>
<dbReference type="InParanoid" id="A0A673ABN4"/>
<evidence type="ECO:0000256" key="12">
    <source>
        <dbReference type="ARBA" id="ARBA00079425"/>
    </source>
</evidence>
<keyword evidence="4" id="KW-0677">Repeat</keyword>
<dbReference type="CDD" id="cd20131">
    <property type="entry name" value="MBT_L3MBTL1_rpt1"/>
    <property type="match status" value="1"/>
</dbReference>
<dbReference type="CDD" id="cd09582">
    <property type="entry name" value="SAM_Scm-like-3MBT3_4"/>
    <property type="match status" value="1"/>
</dbReference>
<proteinExistence type="predicted"/>
<keyword evidence="8" id="KW-0805">Transcription regulation</keyword>
<dbReference type="PROSITE" id="PS51802">
    <property type="entry name" value="ZF_CCHHC"/>
    <property type="match status" value="1"/>
</dbReference>
<keyword evidence="7" id="KW-0156">Chromatin regulator</keyword>
<evidence type="ECO:0000256" key="11">
    <source>
        <dbReference type="ARBA" id="ARBA00068102"/>
    </source>
</evidence>
<feature type="domain" description="SAM" evidence="15">
    <location>
        <begin position="431"/>
        <end position="495"/>
    </location>
</feature>
<keyword evidence="2" id="KW-0678">Repressor</keyword>
<dbReference type="FunFam" id="4.10.320.30:FF:000001">
    <property type="entry name" value="Myelin transcription factor 1-like, a"/>
    <property type="match status" value="1"/>
</dbReference>
<dbReference type="PROSITE" id="PS50105">
    <property type="entry name" value="SAM_DOMAIN"/>
    <property type="match status" value="1"/>
</dbReference>
<evidence type="ECO:0000313" key="17">
    <source>
        <dbReference type="Proteomes" id="UP000472271"/>
    </source>
</evidence>
<evidence type="ECO:0000256" key="2">
    <source>
        <dbReference type="ARBA" id="ARBA00022491"/>
    </source>
</evidence>
<keyword evidence="5 14" id="KW-0863">Zinc-finger</keyword>
<dbReference type="SUPFAM" id="SSF47769">
    <property type="entry name" value="SAM/Pointed domain"/>
    <property type="match status" value="1"/>
</dbReference>
<dbReference type="InterPro" id="IPR050548">
    <property type="entry name" value="PcG_chromatin_remod_factors"/>
</dbReference>
<dbReference type="Pfam" id="PF00536">
    <property type="entry name" value="SAM_1"/>
    <property type="match status" value="1"/>
</dbReference>
<evidence type="ECO:0000256" key="7">
    <source>
        <dbReference type="ARBA" id="ARBA00022853"/>
    </source>
</evidence>
<evidence type="ECO:0000256" key="8">
    <source>
        <dbReference type="ARBA" id="ARBA00023015"/>
    </source>
</evidence>
<dbReference type="SUPFAM" id="SSF103637">
    <property type="entry name" value="CCHHC domain"/>
    <property type="match status" value="1"/>
</dbReference>
<dbReference type="InterPro" id="IPR013761">
    <property type="entry name" value="SAM/pointed_sf"/>
</dbReference>
<organism evidence="16 17">
    <name type="scientific">Sphaeramia orbicularis</name>
    <name type="common">orbiculate cardinalfish</name>
    <dbReference type="NCBI Taxonomy" id="375764"/>
    <lineage>
        <taxon>Eukaryota</taxon>
        <taxon>Metazoa</taxon>
        <taxon>Chordata</taxon>
        <taxon>Craniata</taxon>
        <taxon>Vertebrata</taxon>
        <taxon>Euteleostomi</taxon>
        <taxon>Actinopterygii</taxon>
        <taxon>Neopterygii</taxon>
        <taxon>Teleostei</taxon>
        <taxon>Neoteleostei</taxon>
        <taxon>Acanthomorphata</taxon>
        <taxon>Gobiaria</taxon>
        <taxon>Kurtiformes</taxon>
        <taxon>Apogonoidei</taxon>
        <taxon>Apogonidae</taxon>
        <taxon>Apogoninae</taxon>
        <taxon>Sphaeramia</taxon>
    </lineage>
</organism>
<dbReference type="InterPro" id="IPR001660">
    <property type="entry name" value="SAM"/>
</dbReference>
<dbReference type="FunFam" id="2.30.30.140:FF:000007">
    <property type="entry name" value="Lethal(3)malignant brain tumor-like protein 1"/>
    <property type="match status" value="2"/>
</dbReference>
<keyword evidence="9" id="KW-0804">Transcription</keyword>
<dbReference type="PROSITE" id="PS51079">
    <property type="entry name" value="MBT"/>
    <property type="match status" value="3"/>
</dbReference>
<keyword evidence="17" id="KW-1185">Reference proteome</keyword>
<dbReference type="GO" id="GO:0005634">
    <property type="term" value="C:nucleus"/>
    <property type="evidence" value="ECO:0007669"/>
    <property type="project" value="UniProtKB-SubCell"/>
</dbReference>
<dbReference type="Gene3D" id="2.30.30.140">
    <property type="match status" value="3"/>
</dbReference>
<protein>
    <recommendedName>
        <fullName evidence="11">Lethal(3)malignant brain tumor-like protein 1</fullName>
    </recommendedName>
    <alternativeName>
        <fullName evidence="12">L(3)mbt protein homolog</fullName>
    </alternativeName>
</protein>
<evidence type="ECO:0000256" key="5">
    <source>
        <dbReference type="ARBA" id="ARBA00022771"/>
    </source>
</evidence>
<dbReference type="InterPro" id="IPR004092">
    <property type="entry name" value="Mbt"/>
</dbReference>